<dbReference type="Pfam" id="PF03745">
    <property type="entry name" value="DUF309"/>
    <property type="match status" value="1"/>
</dbReference>
<evidence type="ECO:0000256" key="1">
    <source>
        <dbReference type="SAM" id="MobiDB-lite"/>
    </source>
</evidence>
<comment type="caution">
    <text evidence="2">The sequence shown here is derived from an EMBL/GenBank/DDBJ whole genome shotgun (WGS) entry which is preliminary data.</text>
</comment>
<sequence length="167" mass="18079">MGGMTSRADDDRIARDRDPAGRARNARPRDGLGRPLPRGTVGVPTTPEDVVLSPAEALREAERLLAAGRPFHAHEVLEGAWKACEDDTRELWKGLAQLAVGVTHLRRGNNVGAVRLLTRAADRIEPYAAAPPHDIAVAALTEWARGLVARIEQGGRVPEDRLAPRLT</sequence>
<dbReference type="InterPro" id="IPR005500">
    <property type="entry name" value="DUF309"/>
</dbReference>
<gene>
    <name evidence="2" type="ORF">Ari01nite_88680</name>
</gene>
<evidence type="ECO:0000313" key="3">
    <source>
        <dbReference type="Proteomes" id="UP000636960"/>
    </source>
</evidence>
<accession>A0A919KAA7</accession>
<feature type="compositionally biased region" description="Basic and acidic residues" evidence="1">
    <location>
        <begin position="7"/>
        <end position="32"/>
    </location>
</feature>
<name>A0A919KAA7_9ACTN</name>
<feature type="region of interest" description="Disordered" evidence="1">
    <location>
        <begin position="1"/>
        <end position="47"/>
    </location>
</feature>
<dbReference type="EMBL" id="BOMV01000103">
    <property type="protein sequence ID" value="GIF01404.1"/>
    <property type="molecule type" value="Genomic_DNA"/>
</dbReference>
<protein>
    <recommendedName>
        <fullName evidence="4">DUF309 domain-containing protein</fullName>
    </recommendedName>
</protein>
<proteinExistence type="predicted"/>
<organism evidence="2 3">
    <name type="scientific">Paractinoplanes rishiriensis</name>
    <dbReference type="NCBI Taxonomy" id="1050105"/>
    <lineage>
        <taxon>Bacteria</taxon>
        <taxon>Bacillati</taxon>
        <taxon>Actinomycetota</taxon>
        <taxon>Actinomycetes</taxon>
        <taxon>Micromonosporales</taxon>
        <taxon>Micromonosporaceae</taxon>
        <taxon>Paractinoplanes</taxon>
    </lineage>
</organism>
<reference evidence="2" key="1">
    <citation type="submission" date="2021-01" db="EMBL/GenBank/DDBJ databases">
        <title>Whole genome shotgun sequence of Actinoplanes rishiriensis NBRC 108556.</title>
        <authorList>
            <person name="Komaki H."/>
            <person name="Tamura T."/>
        </authorList>
    </citation>
    <scope>NUCLEOTIDE SEQUENCE</scope>
    <source>
        <strain evidence="2">NBRC 108556</strain>
    </source>
</reference>
<dbReference type="Proteomes" id="UP000636960">
    <property type="component" value="Unassembled WGS sequence"/>
</dbReference>
<evidence type="ECO:0008006" key="4">
    <source>
        <dbReference type="Google" id="ProtNLM"/>
    </source>
</evidence>
<keyword evidence="3" id="KW-1185">Reference proteome</keyword>
<dbReference type="PANTHER" id="PTHR34796:SF1">
    <property type="entry name" value="EXPRESSED PROTEIN"/>
    <property type="match status" value="1"/>
</dbReference>
<dbReference type="SUPFAM" id="SSF140663">
    <property type="entry name" value="TTHA0068-like"/>
    <property type="match status" value="1"/>
</dbReference>
<evidence type="ECO:0000313" key="2">
    <source>
        <dbReference type="EMBL" id="GIF01404.1"/>
    </source>
</evidence>
<dbReference type="Gene3D" id="1.10.3450.10">
    <property type="entry name" value="TTHA0068-like"/>
    <property type="match status" value="1"/>
</dbReference>
<dbReference type="AlphaFoldDB" id="A0A919KAA7"/>
<dbReference type="PANTHER" id="PTHR34796">
    <property type="entry name" value="EXPRESSED PROTEIN"/>
    <property type="match status" value="1"/>
</dbReference>
<dbReference type="InterPro" id="IPR023203">
    <property type="entry name" value="TTHA0068_sf"/>
</dbReference>